<evidence type="ECO:0000256" key="1">
    <source>
        <dbReference type="SAM" id="MobiDB-lite"/>
    </source>
</evidence>
<feature type="region of interest" description="Disordered" evidence="1">
    <location>
        <begin position="187"/>
        <end position="221"/>
    </location>
</feature>
<feature type="region of interest" description="Disordered" evidence="1">
    <location>
        <begin position="1"/>
        <end position="55"/>
    </location>
</feature>
<evidence type="ECO:0000313" key="2">
    <source>
        <dbReference type="EMBL" id="ORY90551.1"/>
    </source>
</evidence>
<reference evidence="2 3" key="1">
    <citation type="submission" date="2016-07" db="EMBL/GenBank/DDBJ databases">
        <title>Pervasive Adenine N6-methylation of Active Genes in Fungi.</title>
        <authorList>
            <consortium name="DOE Joint Genome Institute"/>
            <person name="Mondo S.J."/>
            <person name="Dannebaum R.O."/>
            <person name="Kuo R.C."/>
            <person name="Labutti K."/>
            <person name="Haridas S."/>
            <person name="Kuo A."/>
            <person name="Salamov A."/>
            <person name="Ahrendt S.R."/>
            <person name="Lipzen A."/>
            <person name="Sullivan W."/>
            <person name="Andreopoulos W.B."/>
            <person name="Clum A."/>
            <person name="Lindquist E."/>
            <person name="Daum C."/>
            <person name="Ramamoorthy G.K."/>
            <person name="Gryganskyi A."/>
            <person name="Culley D."/>
            <person name="Magnuson J.K."/>
            <person name="James T.Y."/>
            <person name="O'Malley M.A."/>
            <person name="Stajich J.E."/>
            <person name="Spatafora J.W."/>
            <person name="Visel A."/>
            <person name="Grigoriev I.V."/>
        </authorList>
    </citation>
    <scope>NUCLEOTIDE SEQUENCE [LARGE SCALE GENOMIC DNA]</scope>
    <source>
        <strain evidence="2 3">NRRL 2496</strain>
    </source>
</reference>
<gene>
    <name evidence="2" type="ORF">BCR43DRAFT_519021</name>
</gene>
<name>A0A1X2H0E9_SYNRA</name>
<dbReference type="AlphaFoldDB" id="A0A1X2H0E9"/>
<accession>A0A1X2H0E9</accession>
<sequence>MTTKADADDSDDSISTISTDFTDTSSETFSDEDLSTITQSSASNTPQNNATVPDVSPGTEFFQLVNDIFPRNRNALKAIYNPDSQPYAVFPAETLILPPYTDVRLQGSMDRANTFALELDLALVLSHIISTPGNLIWADGSTFVITLRNNLHQGLAVATDDYLGHLIILDSDESPVAAYEIDCTPTINRDRHQNGDARRSQSASTISYDAYSESSDSLDNDQQINSMENLDHQSPEDKIQIDTTVPDDIKKKFLELMKEYTDIFDWDGKTLGDTTLIQHQIITKNVAPIRTRPYRLAPEEANALKIELVWGVICKLTPNVI</sequence>
<organism evidence="2 3">
    <name type="scientific">Syncephalastrum racemosum</name>
    <name type="common">Filamentous fungus</name>
    <dbReference type="NCBI Taxonomy" id="13706"/>
    <lineage>
        <taxon>Eukaryota</taxon>
        <taxon>Fungi</taxon>
        <taxon>Fungi incertae sedis</taxon>
        <taxon>Mucoromycota</taxon>
        <taxon>Mucoromycotina</taxon>
        <taxon>Mucoromycetes</taxon>
        <taxon>Mucorales</taxon>
        <taxon>Syncephalastraceae</taxon>
        <taxon>Syncephalastrum</taxon>
    </lineage>
</organism>
<dbReference type="InParanoid" id="A0A1X2H0E9"/>
<protein>
    <submittedName>
        <fullName evidence="2">Uncharacterized protein</fullName>
    </submittedName>
</protein>
<dbReference type="Proteomes" id="UP000242180">
    <property type="component" value="Unassembled WGS sequence"/>
</dbReference>
<dbReference type="STRING" id="13706.A0A1X2H0E9"/>
<keyword evidence="3" id="KW-1185">Reference proteome</keyword>
<feature type="compositionally biased region" description="Basic and acidic residues" evidence="1">
    <location>
        <begin position="188"/>
        <end position="199"/>
    </location>
</feature>
<evidence type="ECO:0000313" key="3">
    <source>
        <dbReference type="Proteomes" id="UP000242180"/>
    </source>
</evidence>
<dbReference type="OrthoDB" id="2438556at2759"/>
<comment type="caution">
    <text evidence="2">The sequence shown here is derived from an EMBL/GenBank/DDBJ whole genome shotgun (WGS) entry which is preliminary data.</text>
</comment>
<feature type="compositionally biased region" description="Polar residues" evidence="1">
    <location>
        <begin position="200"/>
        <end position="221"/>
    </location>
</feature>
<dbReference type="EMBL" id="MCGN01000012">
    <property type="protein sequence ID" value="ORY90551.1"/>
    <property type="molecule type" value="Genomic_DNA"/>
</dbReference>
<feature type="compositionally biased region" description="Low complexity" evidence="1">
    <location>
        <begin position="13"/>
        <end position="28"/>
    </location>
</feature>
<proteinExistence type="predicted"/>
<feature type="compositionally biased region" description="Polar residues" evidence="1">
    <location>
        <begin position="37"/>
        <end position="51"/>
    </location>
</feature>